<feature type="region of interest" description="Disordered" evidence="1">
    <location>
        <begin position="503"/>
        <end position="685"/>
    </location>
</feature>
<evidence type="ECO:0000313" key="3">
    <source>
        <dbReference type="Proteomes" id="UP001437256"/>
    </source>
</evidence>
<name>A0ABR3A2X0_9AGAR</name>
<dbReference type="InterPro" id="IPR040227">
    <property type="entry name" value="Nibrin-rel"/>
</dbReference>
<feature type="compositionally biased region" description="Polar residues" evidence="1">
    <location>
        <begin position="588"/>
        <end position="602"/>
    </location>
</feature>
<feature type="compositionally biased region" description="Polar residues" evidence="1">
    <location>
        <begin position="647"/>
        <end position="669"/>
    </location>
</feature>
<evidence type="ECO:0000256" key="1">
    <source>
        <dbReference type="SAM" id="MobiDB-lite"/>
    </source>
</evidence>
<dbReference type="SUPFAM" id="SSF49879">
    <property type="entry name" value="SMAD/FHA domain"/>
    <property type="match status" value="1"/>
</dbReference>
<feature type="region of interest" description="Disordered" evidence="1">
    <location>
        <begin position="887"/>
        <end position="979"/>
    </location>
</feature>
<dbReference type="EMBL" id="JBBXMP010000019">
    <property type="protein sequence ID" value="KAL0068342.1"/>
    <property type="molecule type" value="Genomic_DNA"/>
</dbReference>
<dbReference type="Proteomes" id="UP001437256">
    <property type="component" value="Unassembled WGS sequence"/>
</dbReference>
<evidence type="ECO:0008006" key="4">
    <source>
        <dbReference type="Google" id="ProtNLM"/>
    </source>
</evidence>
<reference evidence="2 3" key="1">
    <citation type="submission" date="2024-05" db="EMBL/GenBank/DDBJ databases">
        <title>A draft genome resource for the thread blight pathogen Marasmius tenuissimus strain MS-2.</title>
        <authorList>
            <person name="Yulfo-Soto G.E."/>
            <person name="Baruah I.K."/>
            <person name="Amoako-Attah I."/>
            <person name="Bukari Y."/>
            <person name="Meinhardt L.W."/>
            <person name="Bailey B.A."/>
            <person name="Cohen S.P."/>
        </authorList>
    </citation>
    <scope>NUCLEOTIDE SEQUENCE [LARGE SCALE GENOMIC DNA]</scope>
    <source>
        <strain evidence="2 3">MS-2</strain>
    </source>
</reference>
<organism evidence="2 3">
    <name type="scientific">Marasmius tenuissimus</name>
    <dbReference type="NCBI Taxonomy" id="585030"/>
    <lineage>
        <taxon>Eukaryota</taxon>
        <taxon>Fungi</taxon>
        <taxon>Dikarya</taxon>
        <taxon>Basidiomycota</taxon>
        <taxon>Agaricomycotina</taxon>
        <taxon>Agaricomycetes</taxon>
        <taxon>Agaricomycetidae</taxon>
        <taxon>Agaricales</taxon>
        <taxon>Marasmiineae</taxon>
        <taxon>Marasmiaceae</taxon>
        <taxon>Marasmius</taxon>
    </lineage>
</organism>
<feature type="compositionally biased region" description="Basic residues" evidence="1">
    <location>
        <begin position="970"/>
        <end position="979"/>
    </location>
</feature>
<gene>
    <name evidence="2" type="ORF">AAF712_004729</name>
</gene>
<dbReference type="PANTHER" id="PTHR12162:SF0">
    <property type="entry name" value="NIBRIN"/>
    <property type="match status" value="1"/>
</dbReference>
<feature type="compositionally biased region" description="Low complexity" evidence="1">
    <location>
        <begin position="408"/>
        <end position="418"/>
    </location>
</feature>
<keyword evidence="3" id="KW-1185">Reference proteome</keyword>
<comment type="caution">
    <text evidence="2">The sequence shown here is derived from an EMBL/GenBank/DDBJ whole genome shotgun (WGS) entry which is preliminary data.</text>
</comment>
<proteinExistence type="predicted"/>
<feature type="compositionally biased region" description="Polar residues" evidence="1">
    <location>
        <begin position="626"/>
        <end position="635"/>
    </location>
</feature>
<feature type="compositionally biased region" description="Polar residues" evidence="1">
    <location>
        <begin position="378"/>
        <end position="389"/>
    </location>
</feature>
<dbReference type="Gene3D" id="2.60.200.20">
    <property type="match status" value="1"/>
</dbReference>
<protein>
    <recommendedName>
        <fullName evidence="4">FHA domain-containing protein</fullName>
    </recommendedName>
</protein>
<dbReference type="PANTHER" id="PTHR12162">
    <property type="entry name" value="NIBRIN-RELATED"/>
    <property type="match status" value="1"/>
</dbReference>
<accession>A0ABR3A2X0</accession>
<evidence type="ECO:0000313" key="2">
    <source>
        <dbReference type="EMBL" id="KAL0068342.1"/>
    </source>
</evidence>
<sequence>MWLAQGPFGTGVVAKNQDAQVSKVLKTNEKYAVGRKQDFPLCIDSKKVSNNHCVIMVGEFSDDDMTNPEVRPKIQVQNTREGSKGIGVGAKGDQDLNNVELVAEGATYDLAEGQEVRVVSFASIGIIWTEVCCFIAPPRPGNIPTEECRKLGVHFTPTLRAGVTHHVTSVYSPTAQLAASLINGCNFVKAEWLNDLITAVDSSVNFELPQLSKHRPTFSPALEARHKRFEVWEASSKRRRIFKSLRFICVGEKNREIDSQLRFMIESGGGTIETFDVKSSARKTKWNRALSRGKAKAGKTLVVLGDEQNITAAIGEDGWKELAEENEGFGLVFKSTNDAILSVLDNDVSNLESGVGIEDDGGHRSSSPIPDVIPNSMPDEQTNPPQTHTPATEEASPPRRRPPRRTSRQPSEQPGPSSSQPPEPPAPSAPSARSEPEPEAPRRPPRRIPTRRVDIKTGEPIVTGLGDSSVLNDAPVVTPMTTQSSIPIVVDYTASSRTRTLPRPKRRLEAIDFGSRESSTAPEERVTKKYKSLFEESGPVKDATSSLSDLMNSAVEETQLSQTVASSKSKPVTQATALDAVPEELEMSETQTTGSTLNPSSSGRKRKAIAEEDEEMDGVEQALAPTGTNSQTGSTGPPPSKRLAVENVNSVDRTQESMPTSAKPPSTLKSGLASGAEAGKPDTDEAFLKAVASTKRGKKNEDDFDREFNKLKISKPELAQEDQEDRQWAVLEDFGDDSNLRGNFMMIVEFDAPRHRVRAPQERNPEWDEKPNFKKVQEGEGIVRRVGVKYTERHFRRTQVRRTRGPEESSWFSTSSMLMVWELVCIFPFSLVDYSSNGNARDAGYWKEENSSQVQNFDESQSLARATQSSVVVIHDSDSDDEMIQSKRKGAKAAVSAKKTRGTTKKSQPLFLEDSDSDHDVALKDEEDQSPDATLESEPPPTNKPVRNARSKRPQPIVVDDDSDDDAMFKGRRAKGRRR</sequence>
<feature type="compositionally biased region" description="Pro residues" evidence="1">
    <location>
        <begin position="419"/>
        <end position="428"/>
    </location>
</feature>
<feature type="compositionally biased region" description="Polar residues" evidence="1">
    <location>
        <begin position="543"/>
        <end position="576"/>
    </location>
</feature>
<feature type="compositionally biased region" description="Basic residues" evidence="1">
    <location>
        <begin position="398"/>
        <end position="407"/>
    </location>
</feature>
<feature type="region of interest" description="Disordered" evidence="1">
    <location>
        <begin position="353"/>
        <end position="473"/>
    </location>
</feature>
<dbReference type="InterPro" id="IPR008984">
    <property type="entry name" value="SMAD_FHA_dom_sf"/>
</dbReference>
<dbReference type="CDD" id="cd00027">
    <property type="entry name" value="BRCT"/>
    <property type="match status" value="1"/>
</dbReference>